<reference evidence="1" key="1">
    <citation type="submission" date="2023-11" db="EMBL/GenBank/DDBJ databases">
        <authorList>
            <person name="Poullet M."/>
        </authorList>
    </citation>
    <scope>NUCLEOTIDE SEQUENCE</scope>
    <source>
        <strain evidence="1">E1834</strain>
    </source>
</reference>
<proteinExistence type="predicted"/>
<sequence>MSFKNACFLFFIFENLPTFFHPVIFLPAFCLISHFGYTTLFNSSCCLSSILRLTQSKTTFI</sequence>
<keyword evidence="2" id="KW-1185">Reference proteome</keyword>
<dbReference type="EMBL" id="CAVMJV010000114">
    <property type="protein sequence ID" value="CAK5103441.1"/>
    <property type="molecule type" value="Genomic_DNA"/>
</dbReference>
<protein>
    <submittedName>
        <fullName evidence="1">Uncharacterized protein</fullName>
    </submittedName>
</protein>
<accession>A0ACB1AT19</accession>
<evidence type="ECO:0000313" key="2">
    <source>
        <dbReference type="Proteomes" id="UP001497535"/>
    </source>
</evidence>
<name>A0ACB1AT19_MELEN</name>
<comment type="caution">
    <text evidence="1">The sequence shown here is derived from an EMBL/GenBank/DDBJ whole genome shotgun (WGS) entry which is preliminary data.</text>
</comment>
<dbReference type="Proteomes" id="UP001497535">
    <property type="component" value="Unassembled WGS sequence"/>
</dbReference>
<evidence type="ECO:0000313" key="1">
    <source>
        <dbReference type="EMBL" id="CAK5103441.1"/>
    </source>
</evidence>
<gene>
    <name evidence="1" type="ORF">MENTE1834_LOCUS42757</name>
</gene>
<organism evidence="1 2">
    <name type="scientific">Meloidogyne enterolobii</name>
    <name type="common">Root-knot nematode worm</name>
    <name type="synonym">Meloidogyne mayaguensis</name>
    <dbReference type="NCBI Taxonomy" id="390850"/>
    <lineage>
        <taxon>Eukaryota</taxon>
        <taxon>Metazoa</taxon>
        <taxon>Ecdysozoa</taxon>
        <taxon>Nematoda</taxon>
        <taxon>Chromadorea</taxon>
        <taxon>Rhabditida</taxon>
        <taxon>Tylenchina</taxon>
        <taxon>Tylenchomorpha</taxon>
        <taxon>Tylenchoidea</taxon>
        <taxon>Meloidogynidae</taxon>
        <taxon>Meloidogyninae</taxon>
        <taxon>Meloidogyne</taxon>
    </lineage>
</organism>